<name>A0A1E5RHI1_9ASCO</name>
<dbReference type="FunCoup" id="A0A1E5RHI1">
    <property type="interactions" value="284"/>
</dbReference>
<dbReference type="OrthoDB" id="551302at2759"/>
<dbReference type="PANTHER" id="PTHR12398">
    <property type="entry name" value="PROTEIN PHOSPHATASE INHIBITOR"/>
    <property type="match status" value="1"/>
</dbReference>
<feature type="compositionally biased region" description="Acidic residues" evidence="1">
    <location>
        <begin position="231"/>
        <end position="240"/>
    </location>
</feature>
<accession>A0A1E5RHI1</accession>
<dbReference type="InParanoid" id="A0A1E5RHI1"/>
<gene>
    <name evidence="2" type="ORF">AWRI3579_g1014</name>
</gene>
<evidence type="ECO:0000256" key="1">
    <source>
        <dbReference type="SAM" id="MobiDB-lite"/>
    </source>
</evidence>
<keyword evidence="3" id="KW-1185">Reference proteome</keyword>
<reference evidence="3" key="1">
    <citation type="journal article" date="2016" name="Genome Announc.">
        <title>Genome sequences of three species of Hanseniaspora isolated from spontaneous wine fermentations.</title>
        <authorList>
            <person name="Sternes P.R."/>
            <person name="Lee D."/>
            <person name="Kutyna D.R."/>
            <person name="Borneman A.R."/>
        </authorList>
    </citation>
    <scope>NUCLEOTIDE SEQUENCE [LARGE SCALE GENOMIC DNA]</scope>
    <source>
        <strain evidence="3">AWRI3579</strain>
    </source>
</reference>
<organism evidence="2 3">
    <name type="scientific">Hanseniaspora osmophila</name>
    <dbReference type="NCBI Taxonomy" id="56408"/>
    <lineage>
        <taxon>Eukaryota</taxon>
        <taxon>Fungi</taxon>
        <taxon>Dikarya</taxon>
        <taxon>Ascomycota</taxon>
        <taxon>Saccharomycotina</taxon>
        <taxon>Saccharomycetes</taxon>
        <taxon>Saccharomycodales</taxon>
        <taxon>Saccharomycodaceae</taxon>
        <taxon>Hanseniaspora</taxon>
    </lineage>
</organism>
<evidence type="ECO:0000313" key="3">
    <source>
        <dbReference type="Proteomes" id="UP000095728"/>
    </source>
</evidence>
<feature type="compositionally biased region" description="Acidic residues" evidence="1">
    <location>
        <begin position="276"/>
        <end position="285"/>
    </location>
</feature>
<feature type="compositionally biased region" description="Basic and acidic residues" evidence="1">
    <location>
        <begin position="82"/>
        <end position="100"/>
    </location>
</feature>
<feature type="compositionally biased region" description="Polar residues" evidence="1">
    <location>
        <begin position="47"/>
        <end position="63"/>
    </location>
</feature>
<feature type="compositionally biased region" description="Basic and acidic residues" evidence="1">
    <location>
        <begin position="241"/>
        <end position="275"/>
    </location>
</feature>
<dbReference type="AlphaFoldDB" id="A0A1E5RHI1"/>
<feature type="region of interest" description="Disordered" evidence="1">
    <location>
        <begin position="177"/>
        <end position="285"/>
    </location>
</feature>
<dbReference type="GO" id="GO:0009966">
    <property type="term" value="P:regulation of signal transduction"/>
    <property type="evidence" value="ECO:0007669"/>
    <property type="project" value="InterPro"/>
</dbReference>
<feature type="compositionally biased region" description="Basic and acidic residues" evidence="1">
    <location>
        <begin position="210"/>
        <end position="227"/>
    </location>
</feature>
<dbReference type="PANTHER" id="PTHR12398:SF20">
    <property type="entry name" value="PROTEIN PHOSPHATASE 1 REGULATORY INHIBITOR SUBUNIT 2"/>
    <property type="match status" value="1"/>
</dbReference>
<protein>
    <submittedName>
        <fullName evidence="2">Protein GLC8</fullName>
    </submittedName>
</protein>
<sequence length="285" mass="32021">MNQSSRSHSGILKNRNEKPLVSDTLSEDKQQHDLAEFRKKVYENTILNSKLTSNSNQHPISKRSSSRDGTGGLGGGVQIPKDSLELKLEQQEAEHAKETNGDATAGTAGAGADISADGSQLALSRARTEEELLKWNKQNLADNEIAKQQYQDIHIDEPKTPYQGAVDPNGEYYTIDDDDNDNFGNFQLNDPEGSFSLGEPEVAANPAHSKSVDIVKNEHANDADKTTQYDSAEDDEEEEEKEGKILSPEERHRKFEEMRKKHYNIKDVLRDRSKYEDEDEDEDEE</sequence>
<dbReference type="GO" id="GO:0004864">
    <property type="term" value="F:protein phosphatase inhibitor activity"/>
    <property type="evidence" value="ECO:0007669"/>
    <property type="project" value="InterPro"/>
</dbReference>
<dbReference type="InterPro" id="IPR007062">
    <property type="entry name" value="PPI-2"/>
</dbReference>
<evidence type="ECO:0000313" key="2">
    <source>
        <dbReference type="EMBL" id="OEJ86379.1"/>
    </source>
</evidence>
<dbReference type="Pfam" id="PF04979">
    <property type="entry name" value="IPP-2"/>
    <property type="match status" value="1"/>
</dbReference>
<dbReference type="EMBL" id="LPNM01000006">
    <property type="protein sequence ID" value="OEJ86379.1"/>
    <property type="molecule type" value="Genomic_DNA"/>
</dbReference>
<feature type="region of interest" description="Disordered" evidence="1">
    <location>
        <begin position="1"/>
        <end position="32"/>
    </location>
</feature>
<proteinExistence type="predicted"/>
<feature type="region of interest" description="Disordered" evidence="1">
    <location>
        <begin position="47"/>
        <end position="123"/>
    </location>
</feature>
<dbReference type="Proteomes" id="UP000095728">
    <property type="component" value="Unassembled WGS sequence"/>
</dbReference>
<feature type="compositionally biased region" description="Basic and acidic residues" evidence="1">
    <location>
        <begin position="14"/>
        <end position="32"/>
    </location>
</feature>
<feature type="compositionally biased region" description="Low complexity" evidence="1">
    <location>
        <begin position="101"/>
        <end position="119"/>
    </location>
</feature>
<comment type="caution">
    <text evidence="2">The sequence shown here is derived from an EMBL/GenBank/DDBJ whole genome shotgun (WGS) entry which is preliminary data.</text>
</comment>